<name>A0A7G1KF96_9NOCA</name>
<sequence length="67" mass="7131">MGIALANTVRPSTIASRDAIPRLNPPGWVDPERTPAPKRLSISPRTEMGSSLHAIRDTGISISVIGQ</sequence>
<keyword evidence="3" id="KW-1185">Reference proteome</keyword>
<proteinExistence type="predicted"/>
<organism evidence="2 3">
    <name type="scientific">Nocardia wallacei</name>
    <dbReference type="NCBI Taxonomy" id="480035"/>
    <lineage>
        <taxon>Bacteria</taxon>
        <taxon>Bacillati</taxon>
        <taxon>Actinomycetota</taxon>
        <taxon>Actinomycetes</taxon>
        <taxon>Mycobacteriales</taxon>
        <taxon>Nocardiaceae</taxon>
        <taxon>Nocardia</taxon>
    </lineage>
</organism>
<protein>
    <submittedName>
        <fullName evidence="2">Uncharacterized protein</fullName>
    </submittedName>
</protein>
<dbReference type="EMBL" id="AP023396">
    <property type="protein sequence ID" value="BCK53952.1"/>
    <property type="molecule type" value="Genomic_DNA"/>
</dbReference>
<evidence type="ECO:0000256" key="1">
    <source>
        <dbReference type="SAM" id="MobiDB-lite"/>
    </source>
</evidence>
<dbReference type="KEGG" id="nwl:NWFMUON74_17240"/>
<dbReference type="AlphaFoldDB" id="A0A7G1KF96"/>
<dbReference type="Proteomes" id="UP000516173">
    <property type="component" value="Chromosome"/>
</dbReference>
<gene>
    <name evidence="2" type="ORF">NWFMUON74_17240</name>
</gene>
<evidence type="ECO:0000313" key="2">
    <source>
        <dbReference type="EMBL" id="BCK53952.1"/>
    </source>
</evidence>
<feature type="region of interest" description="Disordered" evidence="1">
    <location>
        <begin position="16"/>
        <end position="50"/>
    </location>
</feature>
<evidence type="ECO:0000313" key="3">
    <source>
        <dbReference type="Proteomes" id="UP000516173"/>
    </source>
</evidence>
<accession>A0A7G1KF96</accession>
<reference evidence="2 3" key="1">
    <citation type="submission" date="2020-08" db="EMBL/GenBank/DDBJ databases">
        <title>Genome Sequencing of Nocardia wallacei strain FMUON74 and assembly.</title>
        <authorList>
            <person name="Toyokawa M."/>
            <person name="Uesaka K."/>
        </authorList>
    </citation>
    <scope>NUCLEOTIDE SEQUENCE [LARGE SCALE GENOMIC DNA]</scope>
    <source>
        <strain evidence="2 3">FMUON74</strain>
    </source>
</reference>